<name>A0AA39QF91_9AGAR</name>
<feature type="compositionally biased region" description="Polar residues" evidence="1">
    <location>
        <begin position="250"/>
        <end position="261"/>
    </location>
</feature>
<accession>A0AA39QF91</accession>
<dbReference type="EMBL" id="JAUEPU010000006">
    <property type="protein sequence ID" value="KAK0501219.1"/>
    <property type="molecule type" value="Genomic_DNA"/>
</dbReference>
<keyword evidence="2" id="KW-0812">Transmembrane</keyword>
<feature type="transmembrane region" description="Helical" evidence="2">
    <location>
        <begin position="215"/>
        <end position="238"/>
    </location>
</feature>
<feature type="region of interest" description="Disordered" evidence="1">
    <location>
        <begin position="247"/>
        <end position="267"/>
    </location>
</feature>
<feature type="transmembrane region" description="Helical" evidence="2">
    <location>
        <begin position="189"/>
        <end position="209"/>
    </location>
</feature>
<feature type="region of interest" description="Disordered" evidence="1">
    <location>
        <begin position="293"/>
        <end position="316"/>
    </location>
</feature>
<feature type="transmembrane region" description="Helical" evidence="2">
    <location>
        <begin position="83"/>
        <end position="104"/>
    </location>
</feature>
<sequence>MSDSAVENLSMETVLRLGTIAICIYDYIRTLPAEYKFWRDKGPQIRPNLVLFVLIRYISVAVLIVSNVGYFSHSFGEKSCQRYYMVPVVLKALQMTVCQLILGLRTYSISRRSQRIKIFLIVVTVVVTLLEWFTNLYGRVMIRTDGNCTSGNDPSKLVNWTFYIWAMLYDKATLGLSTYFLIKAGGSGLSSMTGLVTAMIVDGLGYIALLTTSSLSAQAAAATLGIAFTWIMSQNILIKTRDAGMRSYKNHQPSSGRTPYSRSDDQSPAAVAVTTKGIELEVQVTINREQDVDDVGAKWDDSRSDVESQKMSRLTR</sequence>
<comment type="caution">
    <text evidence="3">The sequence shown here is derived from an EMBL/GenBank/DDBJ whole genome shotgun (WGS) entry which is preliminary data.</text>
</comment>
<keyword evidence="2" id="KW-0472">Membrane</keyword>
<dbReference type="Proteomes" id="UP001175228">
    <property type="component" value="Unassembled WGS sequence"/>
</dbReference>
<proteinExistence type="predicted"/>
<feature type="compositionally biased region" description="Basic and acidic residues" evidence="1">
    <location>
        <begin position="295"/>
        <end position="310"/>
    </location>
</feature>
<feature type="transmembrane region" description="Helical" evidence="2">
    <location>
        <begin position="116"/>
        <end position="134"/>
    </location>
</feature>
<keyword evidence="2" id="KW-1133">Transmembrane helix</keyword>
<feature type="transmembrane region" description="Helical" evidence="2">
    <location>
        <begin position="49"/>
        <end position="71"/>
    </location>
</feature>
<reference evidence="3" key="1">
    <citation type="submission" date="2023-06" db="EMBL/GenBank/DDBJ databases">
        <authorList>
            <consortium name="Lawrence Berkeley National Laboratory"/>
            <person name="Ahrendt S."/>
            <person name="Sahu N."/>
            <person name="Indic B."/>
            <person name="Wong-Bajracharya J."/>
            <person name="Merenyi Z."/>
            <person name="Ke H.-M."/>
            <person name="Monk M."/>
            <person name="Kocsube S."/>
            <person name="Drula E."/>
            <person name="Lipzen A."/>
            <person name="Balint B."/>
            <person name="Henrissat B."/>
            <person name="Andreopoulos B."/>
            <person name="Martin F.M."/>
            <person name="Harder C.B."/>
            <person name="Rigling D."/>
            <person name="Ford K.L."/>
            <person name="Foster G.D."/>
            <person name="Pangilinan J."/>
            <person name="Papanicolaou A."/>
            <person name="Barry K."/>
            <person name="LaButti K."/>
            <person name="Viragh M."/>
            <person name="Koriabine M."/>
            <person name="Yan M."/>
            <person name="Riley R."/>
            <person name="Champramary S."/>
            <person name="Plett K.L."/>
            <person name="Tsai I.J."/>
            <person name="Slot J."/>
            <person name="Sipos G."/>
            <person name="Plett J."/>
            <person name="Nagy L.G."/>
            <person name="Grigoriev I.V."/>
        </authorList>
    </citation>
    <scope>NUCLEOTIDE SEQUENCE</scope>
    <source>
        <strain evidence="3">HWK02</strain>
    </source>
</reference>
<evidence type="ECO:0000256" key="1">
    <source>
        <dbReference type="SAM" id="MobiDB-lite"/>
    </source>
</evidence>
<organism evidence="3 4">
    <name type="scientific">Armillaria luteobubalina</name>
    <dbReference type="NCBI Taxonomy" id="153913"/>
    <lineage>
        <taxon>Eukaryota</taxon>
        <taxon>Fungi</taxon>
        <taxon>Dikarya</taxon>
        <taxon>Basidiomycota</taxon>
        <taxon>Agaricomycotina</taxon>
        <taxon>Agaricomycetes</taxon>
        <taxon>Agaricomycetidae</taxon>
        <taxon>Agaricales</taxon>
        <taxon>Marasmiineae</taxon>
        <taxon>Physalacriaceae</taxon>
        <taxon>Armillaria</taxon>
    </lineage>
</organism>
<gene>
    <name evidence="3" type="ORF">EDD18DRAFT_1347309</name>
</gene>
<keyword evidence="4" id="KW-1185">Reference proteome</keyword>
<evidence type="ECO:0000256" key="2">
    <source>
        <dbReference type="SAM" id="Phobius"/>
    </source>
</evidence>
<protein>
    <submittedName>
        <fullName evidence="3">Uncharacterized protein</fullName>
    </submittedName>
</protein>
<feature type="transmembrane region" description="Helical" evidence="2">
    <location>
        <begin position="162"/>
        <end position="182"/>
    </location>
</feature>
<evidence type="ECO:0000313" key="3">
    <source>
        <dbReference type="EMBL" id="KAK0501219.1"/>
    </source>
</evidence>
<dbReference type="AlphaFoldDB" id="A0AA39QF91"/>
<evidence type="ECO:0000313" key="4">
    <source>
        <dbReference type="Proteomes" id="UP001175228"/>
    </source>
</evidence>